<sequence>MKIKNIVSILLAFLVVGNVIYCFSINSKDKIVVEPGTNVVSDKQVYLPLGWPSKLTCDSSVKLKDLNIDKSVVLVWTMRFANGTDTILVQNGQ</sequence>
<accession>A0A2G5U3I4</accession>
<name>A0A2G5U3I4_9PELO</name>
<dbReference type="EMBL" id="PDUG01000004">
    <property type="protein sequence ID" value="PIC34098.1"/>
    <property type="molecule type" value="Genomic_DNA"/>
</dbReference>
<keyword evidence="2" id="KW-1185">Reference proteome</keyword>
<dbReference type="Proteomes" id="UP000230233">
    <property type="component" value="Chromosome IV"/>
</dbReference>
<reference evidence="2" key="1">
    <citation type="submission" date="2017-10" db="EMBL/GenBank/DDBJ databases">
        <title>Rapid genome shrinkage in a self-fertile nematode reveals novel sperm competition proteins.</title>
        <authorList>
            <person name="Yin D."/>
            <person name="Schwarz E.M."/>
            <person name="Thomas C.G."/>
            <person name="Felde R.L."/>
            <person name="Korf I.F."/>
            <person name="Cutter A.D."/>
            <person name="Schartner C.M."/>
            <person name="Ralston E.J."/>
            <person name="Meyer B.J."/>
            <person name="Haag E.S."/>
        </authorList>
    </citation>
    <scope>NUCLEOTIDE SEQUENCE [LARGE SCALE GENOMIC DNA]</scope>
    <source>
        <strain evidence="2">JU1422</strain>
    </source>
</reference>
<evidence type="ECO:0000313" key="1">
    <source>
        <dbReference type="EMBL" id="PIC34098.1"/>
    </source>
</evidence>
<gene>
    <name evidence="1" type="primary">Cni-F45E4.6</name>
    <name evidence="1" type="synonym">Cnig_chr_IV.g13851</name>
    <name evidence="1" type="ORF">B9Z55_013851</name>
</gene>
<dbReference type="OrthoDB" id="5871203at2759"/>
<proteinExistence type="predicted"/>
<protein>
    <submittedName>
        <fullName evidence="1">Uncharacterized protein</fullName>
    </submittedName>
</protein>
<organism evidence="1 2">
    <name type="scientific">Caenorhabditis nigoni</name>
    <dbReference type="NCBI Taxonomy" id="1611254"/>
    <lineage>
        <taxon>Eukaryota</taxon>
        <taxon>Metazoa</taxon>
        <taxon>Ecdysozoa</taxon>
        <taxon>Nematoda</taxon>
        <taxon>Chromadorea</taxon>
        <taxon>Rhabditida</taxon>
        <taxon>Rhabditina</taxon>
        <taxon>Rhabditomorpha</taxon>
        <taxon>Rhabditoidea</taxon>
        <taxon>Rhabditidae</taxon>
        <taxon>Peloderinae</taxon>
        <taxon>Caenorhabditis</taxon>
    </lineage>
</organism>
<dbReference type="AlphaFoldDB" id="A0A2G5U3I4"/>
<comment type="caution">
    <text evidence="1">The sequence shown here is derived from an EMBL/GenBank/DDBJ whole genome shotgun (WGS) entry which is preliminary data.</text>
</comment>
<evidence type="ECO:0000313" key="2">
    <source>
        <dbReference type="Proteomes" id="UP000230233"/>
    </source>
</evidence>